<proteinExistence type="predicted"/>
<dbReference type="GO" id="GO:0000155">
    <property type="term" value="F:phosphorelay sensor kinase activity"/>
    <property type="evidence" value="ECO:0007669"/>
    <property type="project" value="InterPro"/>
</dbReference>
<evidence type="ECO:0000256" key="3">
    <source>
        <dbReference type="ARBA" id="ARBA00012438"/>
    </source>
</evidence>
<dbReference type="GO" id="GO:0005886">
    <property type="term" value="C:plasma membrane"/>
    <property type="evidence" value="ECO:0007669"/>
    <property type="project" value="UniProtKB-SubCell"/>
</dbReference>
<dbReference type="InterPro" id="IPR036890">
    <property type="entry name" value="HATPase_C_sf"/>
</dbReference>
<gene>
    <name evidence="16" type="ORF">EJP77_16835</name>
</gene>
<evidence type="ECO:0000256" key="6">
    <source>
        <dbReference type="ARBA" id="ARBA00022679"/>
    </source>
</evidence>
<dbReference type="GO" id="GO:0004721">
    <property type="term" value="F:phosphoprotein phosphatase activity"/>
    <property type="evidence" value="ECO:0007669"/>
    <property type="project" value="TreeGrafter"/>
</dbReference>
<accession>A0A433X3L7</accession>
<comment type="caution">
    <text evidence="16">The sequence shown here is derived from an EMBL/GenBank/DDBJ whole genome shotgun (WGS) entry which is preliminary data.</text>
</comment>
<keyword evidence="9 16" id="KW-0418">Kinase</keyword>
<sequence length="326" mass="38133">MKLFVREHIPLFLFGIAQQILIILVYWYDGYKHPLTALYACFLSLCLFVAYLGFRYYTHRLLYKRLTYPPAALLDSIQDGDAAPLSSAVSRLLDIQFKHYQDQLIKYEKHQQEHLVFMNQWVHQMKTPLSVIDLITQSEEDPLFENIAEEADRIRRGLEMVLYMARLETFEQDFHVEKICLREIVQDVIHENKLYFIRSSVYPDNQIPYEYTAQTDVKWLRFMLQQIMSNAIKYSAGSRSTVTFTAFRDEQALCLEIRDSGIGIPKADIARVFRPFFTGENGRIFKESTGMGLYLVKEVADRLGYEIELESAPSRGTAVRIRFPYA</sequence>
<keyword evidence="12" id="KW-0902">Two-component regulatory system</keyword>
<dbReference type="CDD" id="cd00082">
    <property type="entry name" value="HisKA"/>
    <property type="match status" value="1"/>
</dbReference>
<comment type="catalytic activity">
    <reaction evidence="1">
        <text>ATP + protein L-histidine = ADP + protein N-phospho-L-histidine.</text>
        <dbReference type="EC" id="2.7.13.3"/>
    </reaction>
</comment>
<evidence type="ECO:0000256" key="14">
    <source>
        <dbReference type="SAM" id="Phobius"/>
    </source>
</evidence>
<dbReference type="PANTHER" id="PTHR45453">
    <property type="entry name" value="PHOSPHATE REGULON SENSOR PROTEIN PHOR"/>
    <property type="match status" value="1"/>
</dbReference>
<name>A0A433X3L7_9BACL</name>
<comment type="subcellular location">
    <subcellularLocation>
        <location evidence="2">Cell membrane</location>
        <topology evidence="2">Multi-pass membrane protein</topology>
    </subcellularLocation>
</comment>
<dbReference type="Gene3D" id="3.30.565.10">
    <property type="entry name" value="Histidine kinase-like ATPase, C-terminal domain"/>
    <property type="match status" value="1"/>
</dbReference>
<dbReference type="OrthoDB" id="9780487at2"/>
<feature type="transmembrane region" description="Helical" evidence="14">
    <location>
        <begin position="34"/>
        <end position="54"/>
    </location>
</feature>
<evidence type="ECO:0000256" key="9">
    <source>
        <dbReference type="ARBA" id="ARBA00022777"/>
    </source>
</evidence>
<feature type="domain" description="Histidine kinase" evidence="15">
    <location>
        <begin position="120"/>
        <end position="326"/>
    </location>
</feature>
<keyword evidence="13 14" id="KW-0472">Membrane</keyword>
<dbReference type="Pfam" id="PF02518">
    <property type="entry name" value="HATPase_c"/>
    <property type="match status" value="1"/>
</dbReference>
<feature type="transmembrane region" description="Helical" evidence="14">
    <location>
        <begin position="9"/>
        <end position="28"/>
    </location>
</feature>
<evidence type="ECO:0000256" key="1">
    <source>
        <dbReference type="ARBA" id="ARBA00000085"/>
    </source>
</evidence>
<evidence type="ECO:0000313" key="16">
    <source>
        <dbReference type="EMBL" id="RUT28665.1"/>
    </source>
</evidence>
<evidence type="ECO:0000256" key="11">
    <source>
        <dbReference type="ARBA" id="ARBA00022989"/>
    </source>
</evidence>
<keyword evidence="4" id="KW-1003">Cell membrane</keyword>
<keyword evidence="7 14" id="KW-0812">Transmembrane</keyword>
<dbReference type="InterPro" id="IPR003661">
    <property type="entry name" value="HisK_dim/P_dom"/>
</dbReference>
<keyword evidence="8" id="KW-0547">Nucleotide-binding</keyword>
<dbReference type="SMART" id="SM00388">
    <property type="entry name" value="HisKA"/>
    <property type="match status" value="1"/>
</dbReference>
<organism evidence="16 17">
    <name type="scientific">Paenibacillus zeisoli</name>
    <dbReference type="NCBI Taxonomy" id="2496267"/>
    <lineage>
        <taxon>Bacteria</taxon>
        <taxon>Bacillati</taxon>
        <taxon>Bacillota</taxon>
        <taxon>Bacilli</taxon>
        <taxon>Bacillales</taxon>
        <taxon>Paenibacillaceae</taxon>
        <taxon>Paenibacillus</taxon>
    </lineage>
</organism>
<dbReference type="InterPro" id="IPR050351">
    <property type="entry name" value="BphY/WalK/GraS-like"/>
</dbReference>
<dbReference type="InterPro" id="IPR005467">
    <property type="entry name" value="His_kinase_dom"/>
</dbReference>
<dbReference type="SUPFAM" id="SSF55874">
    <property type="entry name" value="ATPase domain of HSP90 chaperone/DNA topoisomerase II/histidine kinase"/>
    <property type="match status" value="1"/>
</dbReference>
<protein>
    <recommendedName>
        <fullName evidence="3">histidine kinase</fullName>
        <ecNumber evidence="3">2.7.13.3</ecNumber>
    </recommendedName>
</protein>
<evidence type="ECO:0000256" key="8">
    <source>
        <dbReference type="ARBA" id="ARBA00022741"/>
    </source>
</evidence>
<evidence type="ECO:0000256" key="5">
    <source>
        <dbReference type="ARBA" id="ARBA00022553"/>
    </source>
</evidence>
<keyword evidence="10" id="KW-0067">ATP-binding</keyword>
<reference evidence="16 17" key="1">
    <citation type="submission" date="2018-12" db="EMBL/GenBank/DDBJ databases">
        <authorList>
            <person name="Sun L."/>
            <person name="Chen Z."/>
        </authorList>
    </citation>
    <scope>NUCLEOTIDE SEQUENCE [LARGE SCALE GENOMIC DNA]</scope>
    <source>
        <strain evidence="16 17">3-5-3</strain>
    </source>
</reference>
<evidence type="ECO:0000313" key="17">
    <source>
        <dbReference type="Proteomes" id="UP000272464"/>
    </source>
</evidence>
<dbReference type="PRINTS" id="PR00344">
    <property type="entry name" value="BCTRLSENSOR"/>
</dbReference>
<dbReference type="GO" id="GO:0005524">
    <property type="term" value="F:ATP binding"/>
    <property type="evidence" value="ECO:0007669"/>
    <property type="project" value="UniProtKB-KW"/>
</dbReference>
<dbReference type="InterPro" id="IPR004358">
    <property type="entry name" value="Sig_transdc_His_kin-like_C"/>
</dbReference>
<dbReference type="GO" id="GO:0016036">
    <property type="term" value="P:cellular response to phosphate starvation"/>
    <property type="evidence" value="ECO:0007669"/>
    <property type="project" value="TreeGrafter"/>
</dbReference>
<evidence type="ECO:0000256" key="2">
    <source>
        <dbReference type="ARBA" id="ARBA00004651"/>
    </source>
</evidence>
<evidence type="ECO:0000256" key="13">
    <source>
        <dbReference type="ARBA" id="ARBA00023136"/>
    </source>
</evidence>
<keyword evidence="6" id="KW-0808">Transferase</keyword>
<evidence type="ECO:0000256" key="4">
    <source>
        <dbReference type="ARBA" id="ARBA00022475"/>
    </source>
</evidence>
<keyword evidence="5" id="KW-0597">Phosphoprotein</keyword>
<dbReference type="SMART" id="SM00387">
    <property type="entry name" value="HATPase_c"/>
    <property type="match status" value="1"/>
</dbReference>
<evidence type="ECO:0000256" key="10">
    <source>
        <dbReference type="ARBA" id="ARBA00022840"/>
    </source>
</evidence>
<dbReference type="PROSITE" id="PS50109">
    <property type="entry name" value="HIS_KIN"/>
    <property type="match status" value="1"/>
</dbReference>
<dbReference type="EMBL" id="RZNX01000009">
    <property type="protein sequence ID" value="RUT28665.1"/>
    <property type="molecule type" value="Genomic_DNA"/>
</dbReference>
<dbReference type="RefSeq" id="WP_127200419.1">
    <property type="nucleotide sequence ID" value="NZ_RZNX01000009.1"/>
</dbReference>
<dbReference type="PANTHER" id="PTHR45453:SF2">
    <property type="entry name" value="HISTIDINE KINASE"/>
    <property type="match status" value="1"/>
</dbReference>
<keyword evidence="17" id="KW-1185">Reference proteome</keyword>
<dbReference type="Proteomes" id="UP000272464">
    <property type="component" value="Unassembled WGS sequence"/>
</dbReference>
<dbReference type="EC" id="2.7.13.3" evidence="3"/>
<evidence type="ECO:0000256" key="7">
    <source>
        <dbReference type="ARBA" id="ARBA00022692"/>
    </source>
</evidence>
<evidence type="ECO:0000259" key="15">
    <source>
        <dbReference type="PROSITE" id="PS50109"/>
    </source>
</evidence>
<evidence type="ECO:0000256" key="12">
    <source>
        <dbReference type="ARBA" id="ARBA00023012"/>
    </source>
</evidence>
<dbReference type="InterPro" id="IPR003594">
    <property type="entry name" value="HATPase_dom"/>
</dbReference>
<keyword evidence="11 14" id="KW-1133">Transmembrane helix</keyword>
<dbReference type="AlphaFoldDB" id="A0A433X3L7"/>